<comment type="subcellular location">
    <subcellularLocation>
        <location evidence="1">Cell envelope</location>
    </subcellularLocation>
</comment>
<evidence type="ECO:0000256" key="6">
    <source>
        <dbReference type="SAM" id="Phobius"/>
    </source>
</evidence>
<dbReference type="InterPro" id="IPR006143">
    <property type="entry name" value="RND_pump_MFP"/>
</dbReference>
<dbReference type="NCBIfam" id="TIGR01730">
    <property type="entry name" value="RND_mfp"/>
    <property type="match status" value="1"/>
</dbReference>
<dbReference type="PANTHER" id="PTHR30469:SF33">
    <property type="entry name" value="SLR1207 PROTEIN"/>
    <property type="match status" value="1"/>
</dbReference>
<dbReference type="InterPro" id="IPR030190">
    <property type="entry name" value="MacA_alpha-hairpin_sf"/>
</dbReference>
<feature type="domain" description="CusB-like beta-barrel" evidence="9">
    <location>
        <begin position="238"/>
        <end position="307"/>
    </location>
</feature>
<evidence type="ECO:0000313" key="12">
    <source>
        <dbReference type="Proteomes" id="UP000005090"/>
    </source>
</evidence>
<dbReference type="AlphaFoldDB" id="H8GNJ7"/>
<feature type="transmembrane region" description="Helical" evidence="6">
    <location>
        <begin position="12"/>
        <end position="33"/>
    </location>
</feature>
<feature type="domain" description="Multidrug resistance protein MdtA-like alpha-helical hairpin" evidence="7">
    <location>
        <begin position="119"/>
        <end position="194"/>
    </location>
</feature>
<dbReference type="Gene3D" id="2.40.30.170">
    <property type="match status" value="1"/>
</dbReference>
<dbReference type="STRING" id="686340.Metal_1823"/>
<dbReference type="InterPro" id="IPR058625">
    <property type="entry name" value="MdtA-like_BSH"/>
</dbReference>
<dbReference type="SUPFAM" id="SSF111369">
    <property type="entry name" value="HlyD-like secretion proteins"/>
    <property type="match status" value="1"/>
</dbReference>
<keyword evidence="6" id="KW-0812">Transmembrane</keyword>
<dbReference type="Pfam" id="PF25967">
    <property type="entry name" value="RND-MFP_C"/>
    <property type="match status" value="1"/>
</dbReference>
<dbReference type="eggNOG" id="COG0845">
    <property type="taxonomic scope" value="Bacteria"/>
</dbReference>
<dbReference type="Pfam" id="PF25876">
    <property type="entry name" value="HH_MFP_RND"/>
    <property type="match status" value="1"/>
</dbReference>
<dbReference type="InterPro" id="IPR058627">
    <property type="entry name" value="MdtA-like_C"/>
</dbReference>
<keyword evidence="3" id="KW-0813">Transport</keyword>
<evidence type="ECO:0000256" key="3">
    <source>
        <dbReference type="ARBA" id="ARBA00022448"/>
    </source>
</evidence>
<organism evidence="11 12">
    <name type="scientific">Methylomicrobium album BG8</name>
    <dbReference type="NCBI Taxonomy" id="686340"/>
    <lineage>
        <taxon>Bacteria</taxon>
        <taxon>Pseudomonadati</taxon>
        <taxon>Pseudomonadota</taxon>
        <taxon>Gammaproteobacteria</taxon>
        <taxon>Methylococcales</taxon>
        <taxon>Methylococcaceae</taxon>
        <taxon>Methylomicrobium</taxon>
    </lineage>
</organism>
<dbReference type="EMBL" id="CM001475">
    <property type="protein sequence ID" value="EIC29590.1"/>
    <property type="molecule type" value="Genomic_DNA"/>
</dbReference>
<evidence type="ECO:0000256" key="5">
    <source>
        <dbReference type="SAM" id="Coils"/>
    </source>
</evidence>
<dbReference type="GO" id="GO:1990281">
    <property type="term" value="C:efflux pump complex"/>
    <property type="evidence" value="ECO:0007669"/>
    <property type="project" value="TreeGrafter"/>
</dbReference>
<feature type="coiled-coil region" evidence="5">
    <location>
        <begin position="111"/>
        <end position="138"/>
    </location>
</feature>
<evidence type="ECO:0000259" key="9">
    <source>
        <dbReference type="Pfam" id="PF25954"/>
    </source>
</evidence>
<dbReference type="GO" id="GO:1990195">
    <property type="term" value="C:macrolide transmembrane transporter complex"/>
    <property type="evidence" value="ECO:0007669"/>
    <property type="project" value="InterPro"/>
</dbReference>
<name>H8GNJ7_METAL</name>
<proteinExistence type="inferred from homology"/>
<dbReference type="GO" id="GO:0015562">
    <property type="term" value="F:efflux transmembrane transporter activity"/>
    <property type="evidence" value="ECO:0007669"/>
    <property type="project" value="TreeGrafter"/>
</dbReference>
<reference evidence="11 12" key="1">
    <citation type="journal article" date="2013" name="Genome Announc.">
        <title>Genome Sequence of the Obligate Gammaproteobacterial Methanotroph Methylomicrobium album Strain BG8.</title>
        <authorList>
            <person name="Kits K.D."/>
            <person name="Kalyuzhnaya M.G."/>
            <person name="Klotz M.G."/>
            <person name="Jetten M.S."/>
            <person name="Op den Camp H.J."/>
            <person name="Vuilleumier S."/>
            <person name="Bringel F."/>
            <person name="Dispirito A.A."/>
            <person name="Murrell J.C."/>
            <person name="Bruce D."/>
            <person name="Cheng J.F."/>
            <person name="Copeland A."/>
            <person name="Goodwin L."/>
            <person name="Hauser L."/>
            <person name="Lajus A."/>
            <person name="Land M.L."/>
            <person name="Lapidus A."/>
            <person name="Lucas S."/>
            <person name="Medigue C."/>
            <person name="Pitluck S."/>
            <person name="Woyke T."/>
            <person name="Zeytun A."/>
            <person name="Stein L.Y."/>
        </authorList>
    </citation>
    <scope>NUCLEOTIDE SEQUENCE [LARGE SCALE GENOMIC DNA]</scope>
    <source>
        <strain evidence="11 12">BG8</strain>
    </source>
</reference>
<comment type="similarity">
    <text evidence="2">Belongs to the membrane fusion protein (MFP) (TC 8.A.1) family.</text>
</comment>
<evidence type="ECO:0000256" key="4">
    <source>
        <dbReference type="ARBA" id="ARBA00023054"/>
    </source>
</evidence>
<keyword evidence="4 5" id="KW-0175">Coiled coil</keyword>
<keyword evidence="6" id="KW-0472">Membrane</keyword>
<feature type="domain" description="Multidrug resistance protein MdtA-like C-terminal permuted SH3" evidence="10">
    <location>
        <begin position="318"/>
        <end position="377"/>
    </location>
</feature>
<dbReference type="Pfam" id="PF25917">
    <property type="entry name" value="BSH_RND"/>
    <property type="match status" value="1"/>
</dbReference>
<dbReference type="GO" id="GO:0030313">
    <property type="term" value="C:cell envelope"/>
    <property type="evidence" value="ECO:0007669"/>
    <property type="project" value="UniProtKB-SubCell"/>
</dbReference>
<dbReference type="Pfam" id="PF25954">
    <property type="entry name" value="Beta-barrel_RND_2"/>
    <property type="match status" value="1"/>
</dbReference>
<dbReference type="InterPro" id="IPR058624">
    <property type="entry name" value="MdtA-like_HH"/>
</dbReference>
<dbReference type="PANTHER" id="PTHR30469">
    <property type="entry name" value="MULTIDRUG RESISTANCE PROTEIN MDTA"/>
    <property type="match status" value="1"/>
</dbReference>
<evidence type="ECO:0000259" key="10">
    <source>
        <dbReference type="Pfam" id="PF25967"/>
    </source>
</evidence>
<keyword evidence="6" id="KW-1133">Transmembrane helix</keyword>
<protein>
    <submittedName>
        <fullName evidence="11">RND family efflux transporter, MFP subunit</fullName>
    </submittedName>
</protein>
<dbReference type="Proteomes" id="UP000005090">
    <property type="component" value="Chromosome"/>
</dbReference>
<dbReference type="InterPro" id="IPR058792">
    <property type="entry name" value="Beta-barrel_RND_2"/>
</dbReference>
<evidence type="ECO:0000256" key="2">
    <source>
        <dbReference type="ARBA" id="ARBA00009477"/>
    </source>
</evidence>
<evidence type="ECO:0000313" key="11">
    <source>
        <dbReference type="EMBL" id="EIC29590.1"/>
    </source>
</evidence>
<evidence type="ECO:0000259" key="8">
    <source>
        <dbReference type="Pfam" id="PF25917"/>
    </source>
</evidence>
<gene>
    <name evidence="11" type="ORF">Metal_1823</name>
</gene>
<dbReference type="Gene3D" id="6.10.140.1990">
    <property type="match status" value="1"/>
</dbReference>
<sequence>MRVKPLITRRHLYWFAGLLAVLVTAGAALRFYFQKETESAQAAMKESIVEIAYGDIEENVTAQGKLEPKEYVDIGAQVTGQLQKLFVEIGDIVKTGQQLAQIDPRIYAARVQADEASINNLKAQLVQQEALILFANRQYARNRKLYPTKAVSQETLQNSESNSKAALAVADSIRAQIQQVESTLAGDRTNLGYTKIFASMDGTVVQQTAREGQTLNANQQTPNIMQLAKLDKMTVRSQTAEADIMRIKVGMPVYFTTLGSDQRRWQGVVRQILPTPEVVNNVVLYNVLVDVDNEDGQLMSGMSAQVFFVLGEARHVPVIPVNALGKRLQDRDNEKGRAYQVKAAGADNRVSEKVIHVGIQNRRFAEIRDGLSVGDRVKLTVASAQKNGGRDSYRPPAMPRI</sequence>
<keyword evidence="12" id="KW-1185">Reference proteome</keyword>
<dbReference type="GO" id="GO:0019898">
    <property type="term" value="C:extrinsic component of membrane"/>
    <property type="evidence" value="ECO:0007669"/>
    <property type="project" value="InterPro"/>
</dbReference>
<accession>H8GNJ7</accession>
<feature type="domain" description="Multidrug resistance protein MdtA-like barrel-sandwich hybrid" evidence="8">
    <location>
        <begin position="71"/>
        <end position="225"/>
    </location>
</feature>
<dbReference type="RefSeq" id="WP_005371574.1">
    <property type="nucleotide sequence ID" value="NZ_CM001475.1"/>
</dbReference>
<dbReference type="HOGENOM" id="CLU_018816_14_1_6"/>
<evidence type="ECO:0000256" key="1">
    <source>
        <dbReference type="ARBA" id="ARBA00004196"/>
    </source>
</evidence>
<dbReference type="GO" id="GO:1990961">
    <property type="term" value="P:xenobiotic detoxification by transmembrane export across the plasma membrane"/>
    <property type="evidence" value="ECO:0007669"/>
    <property type="project" value="InterPro"/>
</dbReference>
<evidence type="ECO:0000259" key="7">
    <source>
        <dbReference type="Pfam" id="PF25876"/>
    </source>
</evidence>
<dbReference type="Gene3D" id="2.40.50.100">
    <property type="match status" value="1"/>
</dbReference>